<dbReference type="Pfam" id="PF13520">
    <property type="entry name" value="AA_permease_2"/>
    <property type="match status" value="1"/>
</dbReference>
<gene>
    <name evidence="7" type="ORF">DZC72_08505</name>
</gene>
<comment type="subcellular location">
    <subcellularLocation>
        <location evidence="1">Cell membrane</location>
        <topology evidence="1">Multi-pass membrane protein</topology>
    </subcellularLocation>
</comment>
<dbReference type="GO" id="GO:0005886">
    <property type="term" value="C:plasma membrane"/>
    <property type="evidence" value="ECO:0007669"/>
    <property type="project" value="UniProtKB-SubCell"/>
</dbReference>
<comment type="caution">
    <text evidence="7">The sequence shown here is derived from an EMBL/GenBank/DDBJ whole genome shotgun (WGS) entry which is preliminary data.</text>
</comment>
<protein>
    <submittedName>
        <fullName evidence="7">APC family permease</fullName>
    </submittedName>
</protein>
<keyword evidence="3 6" id="KW-0812">Transmembrane</keyword>
<dbReference type="Gene3D" id="1.20.1740.10">
    <property type="entry name" value="Amino acid/polyamine transporter I"/>
    <property type="match status" value="1"/>
</dbReference>
<dbReference type="EMBL" id="QUSX01000001">
    <property type="protein sequence ID" value="RRQ50563.1"/>
    <property type="molecule type" value="Genomic_DNA"/>
</dbReference>
<sequence length="495" mass="53634">MSDANPKKLARQMGILALTATGVCSMLGASINVVPFMIQRNVPGIGPYVLPAFAFAAIPALFAALAYGILGSAMPRAGGSYIYASRGLNPYLGFIASFSQWFGLSIVIGVIAYVTVPFIRDVTLALGWEEISQSLEIGWIRVSIALSLIWAFVAINIQGIKSYERIVLPMMFLMFGLGGIVIVAGLIYDASDFLLALENKAGTTFQPTEQTDFDWRIFLSAAALLFSSFIGFDSIAQAGGEAKNPTKSLPTAILLAILGVGLFYFLFAASVYHIVPWSYVAQEAMSKDISAPGLLSYVLPSGLGIAILAGAAIALINDLPAMLLSVSRLMFAWAKDGIFPKAVSKIHPKNRTPHVALWAAGGMASIGVLGSHFAGDFFLGIDIMVTSMMVNFLLMCITLVSIGKLNPEIAKRIGVLKNRTMQLLIGWMGIVSLSAFLIIHTYKDMTADTTEWYFHSTPIWLIVMGVASAIFVYNWVRLTKNEPDLKKRFLQLPEE</sequence>
<evidence type="ECO:0000313" key="7">
    <source>
        <dbReference type="EMBL" id="RRQ50563.1"/>
    </source>
</evidence>
<dbReference type="GO" id="GO:0022857">
    <property type="term" value="F:transmembrane transporter activity"/>
    <property type="evidence" value="ECO:0007669"/>
    <property type="project" value="InterPro"/>
</dbReference>
<feature type="transmembrane region" description="Helical" evidence="6">
    <location>
        <begin position="355"/>
        <end position="375"/>
    </location>
</feature>
<proteinExistence type="predicted"/>
<keyword evidence="8" id="KW-1185">Reference proteome</keyword>
<evidence type="ECO:0000256" key="4">
    <source>
        <dbReference type="ARBA" id="ARBA00022989"/>
    </source>
</evidence>
<evidence type="ECO:0000256" key="5">
    <source>
        <dbReference type="ARBA" id="ARBA00023136"/>
    </source>
</evidence>
<feature type="transmembrane region" description="Helical" evidence="6">
    <location>
        <begin position="91"/>
        <end position="119"/>
    </location>
</feature>
<dbReference type="PIRSF" id="PIRSF006060">
    <property type="entry name" value="AA_transporter"/>
    <property type="match status" value="1"/>
</dbReference>
<dbReference type="InterPro" id="IPR050367">
    <property type="entry name" value="APC_superfamily"/>
</dbReference>
<dbReference type="InterPro" id="IPR002293">
    <property type="entry name" value="AA/rel_permease1"/>
</dbReference>
<feature type="transmembrane region" description="Helical" evidence="6">
    <location>
        <begin position="253"/>
        <end position="274"/>
    </location>
</feature>
<dbReference type="AlphaFoldDB" id="A0A426RNL5"/>
<keyword evidence="5 6" id="KW-0472">Membrane</keyword>
<keyword evidence="2" id="KW-1003">Cell membrane</keyword>
<evidence type="ECO:0000256" key="6">
    <source>
        <dbReference type="SAM" id="Phobius"/>
    </source>
</evidence>
<feature type="transmembrane region" description="Helical" evidence="6">
    <location>
        <begin position="215"/>
        <end position="232"/>
    </location>
</feature>
<reference evidence="8" key="1">
    <citation type="submission" date="2018-12" db="EMBL/GenBank/DDBJ databases">
        <title>Maribacter lutimaris sp. nov., isolated from marine sediment.</title>
        <authorList>
            <person name="Kim K.K."/>
        </authorList>
    </citation>
    <scope>NUCLEOTIDE SEQUENCE [LARGE SCALE GENOMIC DNA]</scope>
    <source>
        <strain evidence="8">PoM-212</strain>
    </source>
</reference>
<feature type="transmembrane region" description="Helical" evidence="6">
    <location>
        <begin position="423"/>
        <end position="439"/>
    </location>
</feature>
<name>A0A426RNL5_9FLAO</name>
<feature type="transmembrane region" description="Helical" evidence="6">
    <location>
        <begin position="166"/>
        <end position="188"/>
    </location>
</feature>
<dbReference type="PANTHER" id="PTHR42770">
    <property type="entry name" value="AMINO ACID TRANSPORTER-RELATED"/>
    <property type="match status" value="1"/>
</dbReference>
<feature type="transmembrane region" description="Helical" evidence="6">
    <location>
        <begin position="459"/>
        <end position="478"/>
    </location>
</feature>
<feature type="transmembrane region" description="Helical" evidence="6">
    <location>
        <begin position="50"/>
        <end position="70"/>
    </location>
</feature>
<keyword evidence="4 6" id="KW-1133">Transmembrane helix</keyword>
<feature type="transmembrane region" description="Helical" evidence="6">
    <location>
        <begin position="139"/>
        <end position="157"/>
    </location>
</feature>
<feature type="transmembrane region" description="Helical" evidence="6">
    <location>
        <begin position="294"/>
        <end position="316"/>
    </location>
</feature>
<feature type="transmembrane region" description="Helical" evidence="6">
    <location>
        <begin position="15"/>
        <end position="38"/>
    </location>
</feature>
<dbReference type="OrthoDB" id="9806937at2"/>
<evidence type="ECO:0000256" key="3">
    <source>
        <dbReference type="ARBA" id="ARBA00022692"/>
    </source>
</evidence>
<dbReference type="Proteomes" id="UP000286990">
    <property type="component" value="Unassembled WGS sequence"/>
</dbReference>
<dbReference type="PANTHER" id="PTHR42770:SF7">
    <property type="entry name" value="MEMBRANE PROTEIN"/>
    <property type="match status" value="1"/>
</dbReference>
<organism evidence="7 8">
    <name type="scientific">Maribacter algicola</name>
    <dbReference type="NCBI Taxonomy" id="2498892"/>
    <lineage>
        <taxon>Bacteria</taxon>
        <taxon>Pseudomonadati</taxon>
        <taxon>Bacteroidota</taxon>
        <taxon>Flavobacteriia</taxon>
        <taxon>Flavobacteriales</taxon>
        <taxon>Flavobacteriaceae</taxon>
        <taxon>Maribacter</taxon>
    </lineage>
</organism>
<feature type="transmembrane region" description="Helical" evidence="6">
    <location>
        <begin position="381"/>
        <end position="402"/>
    </location>
</feature>
<evidence type="ECO:0000313" key="8">
    <source>
        <dbReference type="Proteomes" id="UP000286990"/>
    </source>
</evidence>
<evidence type="ECO:0000256" key="1">
    <source>
        <dbReference type="ARBA" id="ARBA00004651"/>
    </source>
</evidence>
<dbReference type="RefSeq" id="WP_125222384.1">
    <property type="nucleotide sequence ID" value="NZ_QUSX01000001.1"/>
</dbReference>
<accession>A0A426RNL5</accession>
<evidence type="ECO:0000256" key="2">
    <source>
        <dbReference type="ARBA" id="ARBA00022475"/>
    </source>
</evidence>